<dbReference type="GO" id="GO:0005856">
    <property type="term" value="C:cytoskeleton"/>
    <property type="evidence" value="ECO:0007669"/>
    <property type="project" value="UniProtKB-SubCell"/>
</dbReference>
<dbReference type="OMA" id="ESKMHFY"/>
<dbReference type="GO" id="GO:0005737">
    <property type="term" value="C:cytoplasm"/>
    <property type="evidence" value="ECO:0007669"/>
    <property type="project" value="TreeGrafter"/>
</dbReference>
<proteinExistence type="predicted"/>
<evidence type="ECO:0000256" key="5">
    <source>
        <dbReference type="ARBA" id="ARBA00023273"/>
    </source>
</evidence>
<organism evidence="8 9">
    <name type="scientific">Rozella allomycis (strain CSF55)</name>
    <dbReference type="NCBI Taxonomy" id="988480"/>
    <lineage>
        <taxon>Eukaryota</taxon>
        <taxon>Fungi</taxon>
        <taxon>Fungi incertae sedis</taxon>
        <taxon>Cryptomycota</taxon>
        <taxon>Cryptomycota incertae sedis</taxon>
        <taxon>Rozella</taxon>
    </lineage>
</organism>
<protein>
    <recommendedName>
        <fullName evidence="10">Dynein regulatory complex protein 10</fullName>
    </recommendedName>
</protein>
<evidence type="ECO:0000256" key="6">
    <source>
        <dbReference type="SAM" id="Coils"/>
    </source>
</evidence>
<gene>
    <name evidence="8" type="ORF">O9G_000568</name>
</gene>
<feature type="coiled-coil region" evidence="6">
    <location>
        <begin position="164"/>
        <end position="208"/>
    </location>
</feature>
<evidence type="ECO:0008006" key="10">
    <source>
        <dbReference type="Google" id="ProtNLM"/>
    </source>
</evidence>
<keyword evidence="4" id="KW-0206">Cytoskeleton</keyword>
<dbReference type="STRING" id="988480.A0A075B0N6"/>
<evidence type="ECO:0000256" key="2">
    <source>
        <dbReference type="ARBA" id="ARBA00004316"/>
    </source>
</evidence>
<feature type="coiled-coil region" evidence="6">
    <location>
        <begin position="246"/>
        <end position="358"/>
    </location>
</feature>
<dbReference type="InterPro" id="IPR042618">
    <property type="entry name" value="IQCG"/>
</dbReference>
<keyword evidence="9" id="KW-1185">Reference proteome</keyword>
<evidence type="ECO:0000313" key="8">
    <source>
        <dbReference type="EMBL" id="EPZ34381.1"/>
    </source>
</evidence>
<dbReference type="HOGENOM" id="CLU_704287_0_0_1"/>
<feature type="region of interest" description="Disordered" evidence="7">
    <location>
        <begin position="373"/>
        <end position="392"/>
    </location>
</feature>
<dbReference type="PANTHER" id="PTHR14871:SF1">
    <property type="entry name" value="DYNEIN REGULATORY COMPLEX PROTEIN 9"/>
    <property type="match status" value="1"/>
</dbReference>
<evidence type="ECO:0000256" key="1">
    <source>
        <dbReference type="ARBA" id="ARBA00004245"/>
    </source>
</evidence>
<dbReference type="OrthoDB" id="5227681at2759"/>
<dbReference type="AlphaFoldDB" id="A0A075B0N6"/>
<dbReference type="PANTHER" id="PTHR14871">
    <property type="entry name" value="DYNEIN REGULATORY COMPLEX PROTEIN 9"/>
    <property type="match status" value="1"/>
</dbReference>
<keyword evidence="6" id="KW-0175">Coiled coil</keyword>
<evidence type="ECO:0000256" key="4">
    <source>
        <dbReference type="ARBA" id="ARBA00023212"/>
    </source>
</evidence>
<name>A0A075B0N6_ROZAC</name>
<dbReference type="GO" id="GO:0044782">
    <property type="term" value="P:cilium organization"/>
    <property type="evidence" value="ECO:0007669"/>
    <property type="project" value="TreeGrafter"/>
</dbReference>
<comment type="subcellular location">
    <subcellularLocation>
        <location evidence="2">Cell projection</location>
    </subcellularLocation>
    <subcellularLocation>
        <location evidence="1">Cytoplasm</location>
        <location evidence="1">Cytoskeleton</location>
    </subcellularLocation>
</comment>
<sequence length="392" mass="47096">MLTESTSEIDIQESEVEKIMANHKAQSFIAILEDAIDQLAILDDLIPENDHNRSQERILGNEINRIMKERHELEYRYQSLAKDQPTLKTKTNKFLYKENQQMLNNLSNEYAQSTQVLARTLKSHPAISQNIKKIQIERGNVQTLIFKTMRELKEGRYNHIAKYLDEEHNRRNALQNTIEREKKAVQILRKLKEELNLEKTNYDNELHERNQVIQHLRDTIQEITVLTNAEQKYTRKEMKAREASFKQQYSEKESSLIDERQQLQKQIELEEKAHERIVEFLNQQKDDLENQIQIWMTKHEEDTEKKSMELESLKTQRAQDLEKFEQLVNTYEEYEKFVEEYKIQKKKEEEMRKVMEEQTRAALVLQRWYRKRLQKAKSSAKTKKKKSAKKKK</sequence>
<keyword evidence="3" id="KW-0963">Cytoplasm</keyword>
<evidence type="ECO:0000256" key="3">
    <source>
        <dbReference type="ARBA" id="ARBA00022490"/>
    </source>
</evidence>
<keyword evidence="5" id="KW-0966">Cell projection</keyword>
<dbReference type="Proteomes" id="UP000030755">
    <property type="component" value="Unassembled WGS sequence"/>
</dbReference>
<accession>A0A075B0N6</accession>
<dbReference type="GO" id="GO:0031514">
    <property type="term" value="C:motile cilium"/>
    <property type="evidence" value="ECO:0007669"/>
    <property type="project" value="TreeGrafter"/>
</dbReference>
<reference evidence="8 9" key="1">
    <citation type="journal article" date="2013" name="Curr. Biol.">
        <title>Shared signatures of parasitism and phylogenomics unite Cryptomycota and microsporidia.</title>
        <authorList>
            <person name="James T.Y."/>
            <person name="Pelin A."/>
            <person name="Bonen L."/>
            <person name="Ahrendt S."/>
            <person name="Sain D."/>
            <person name="Corradi N."/>
            <person name="Stajich J.E."/>
        </authorList>
    </citation>
    <scope>NUCLEOTIDE SEQUENCE [LARGE SCALE GENOMIC DNA]</scope>
    <source>
        <strain evidence="8 9">CSF55</strain>
    </source>
</reference>
<evidence type="ECO:0000313" key="9">
    <source>
        <dbReference type="Proteomes" id="UP000030755"/>
    </source>
</evidence>
<evidence type="ECO:0000256" key="7">
    <source>
        <dbReference type="SAM" id="MobiDB-lite"/>
    </source>
</evidence>
<dbReference type="EMBL" id="KE560959">
    <property type="protein sequence ID" value="EPZ34381.1"/>
    <property type="molecule type" value="Genomic_DNA"/>
</dbReference>